<feature type="region of interest" description="Disordered" evidence="1">
    <location>
        <begin position="14"/>
        <end position="63"/>
    </location>
</feature>
<protein>
    <submittedName>
        <fullName evidence="2">Uncharacterized protein</fullName>
    </submittedName>
</protein>
<evidence type="ECO:0000313" key="2">
    <source>
        <dbReference type="EMBL" id="KAG0557001.1"/>
    </source>
</evidence>
<feature type="compositionally biased region" description="Basic and acidic residues" evidence="1">
    <location>
        <begin position="32"/>
        <end position="49"/>
    </location>
</feature>
<reference evidence="2 3" key="1">
    <citation type="submission" date="2020-06" db="EMBL/GenBank/DDBJ databases">
        <title>WGS assembly of Ceratodon purpureus strain R40.</title>
        <authorList>
            <person name="Carey S.B."/>
            <person name="Jenkins J."/>
            <person name="Shu S."/>
            <person name="Lovell J.T."/>
            <person name="Sreedasyam A."/>
            <person name="Maumus F."/>
            <person name="Tiley G.P."/>
            <person name="Fernandez-Pozo N."/>
            <person name="Barry K."/>
            <person name="Chen C."/>
            <person name="Wang M."/>
            <person name="Lipzen A."/>
            <person name="Daum C."/>
            <person name="Saski C.A."/>
            <person name="Payton A.C."/>
            <person name="Mcbreen J.C."/>
            <person name="Conrad R.E."/>
            <person name="Kollar L.M."/>
            <person name="Olsson S."/>
            <person name="Huttunen S."/>
            <person name="Landis J.B."/>
            <person name="Wickett N.J."/>
            <person name="Johnson M.G."/>
            <person name="Rensing S.A."/>
            <person name="Grimwood J."/>
            <person name="Schmutz J."/>
            <person name="Mcdaniel S.F."/>
        </authorList>
    </citation>
    <scope>NUCLEOTIDE SEQUENCE [LARGE SCALE GENOMIC DNA]</scope>
    <source>
        <strain evidence="2 3">R40</strain>
    </source>
</reference>
<organism evidence="2 3">
    <name type="scientific">Ceratodon purpureus</name>
    <name type="common">Fire moss</name>
    <name type="synonym">Dicranum purpureum</name>
    <dbReference type="NCBI Taxonomy" id="3225"/>
    <lineage>
        <taxon>Eukaryota</taxon>
        <taxon>Viridiplantae</taxon>
        <taxon>Streptophyta</taxon>
        <taxon>Embryophyta</taxon>
        <taxon>Bryophyta</taxon>
        <taxon>Bryophytina</taxon>
        <taxon>Bryopsida</taxon>
        <taxon>Dicranidae</taxon>
        <taxon>Pseudoditrichales</taxon>
        <taxon>Ditrichaceae</taxon>
        <taxon>Ceratodon</taxon>
    </lineage>
</organism>
<accession>A0A8T0GCQ9</accession>
<dbReference type="AlphaFoldDB" id="A0A8T0GCQ9"/>
<dbReference type="Proteomes" id="UP000822688">
    <property type="component" value="Chromosome 11"/>
</dbReference>
<name>A0A8T0GCQ9_CERPU</name>
<evidence type="ECO:0000313" key="3">
    <source>
        <dbReference type="Proteomes" id="UP000822688"/>
    </source>
</evidence>
<proteinExistence type="predicted"/>
<gene>
    <name evidence="2" type="ORF">KC19_11G094300</name>
</gene>
<comment type="caution">
    <text evidence="2">The sequence shown here is derived from an EMBL/GenBank/DDBJ whole genome shotgun (WGS) entry which is preliminary data.</text>
</comment>
<dbReference type="EMBL" id="CM026432">
    <property type="protein sequence ID" value="KAG0557001.1"/>
    <property type="molecule type" value="Genomic_DNA"/>
</dbReference>
<keyword evidence="3" id="KW-1185">Reference proteome</keyword>
<evidence type="ECO:0000256" key="1">
    <source>
        <dbReference type="SAM" id="MobiDB-lite"/>
    </source>
</evidence>
<sequence>MQIASELRRVVKLGSSLGDRAENPGHGNTTAGEEHGEGSGAHDSRDREFPGVPPTLSQMNPSWRDAAQDMIRGRRRDAASRDFTCPLSRVLEQERN</sequence>